<proteinExistence type="predicted"/>
<evidence type="ECO:0000313" key="1">
    <source>
        <dbReference type="EMBL" id="GCE02516.1"/>
    </source>
</evidence>
<dbReference type="Pfam" id="PF12900">
    <property type="entry name" value="Pyridox_ox_2"/>
    <property type="match status" value="1"/>
</dbReference>
<reference evidence="1 2" key="1">
    <citation type="submission" date="2018-12" db="EMBL/GenBank/DDBJ databases">
        <title>Draft genome sequence of Embleya hyalina NBRC 13850T.</title>
        <authorList>
            <person name="Komaki H."/>
            <person name="Hosoyama A."/>
            <person name="Kimura A."/>
            <person name="Ichikawa N."/>
            <person name="Tamura T."/>
        </authorList>
    </citation>
    <scope>NUCLEOTIDE SEQUENCE [LARGE SCALE GENOMIC DNA]</scope>
    <source>
        <strain evidence="1 2">NBRC 13850</strain>
    </source>
</reference>
<organism evidence="1 2">
    <name type="scientific">Embleya hyalina</name>
    <dbReference type="NCBI Taxonomy" id="516124"/>
    <lineage>
        <taxon>Bacteria</taxon>
        <taxon>Bacillati</taxon>
        <taxon>Actinomycetota</taxon>
        <taxon>Actinomycetes</taxon>
        <taxon>Kitasatosporales</taxon>
        <taxon>Streptomycetaceae</taxon>
        <taxon>Embleya</taxon>
    </lineage>
</organism>
<comment type="caution">
    <text evidence="1">The sequence shown here is derived from an EMBL/GenBank/DDBJ whole genome shotgun (WGS) entry which is preliminary data.</text>
</comment>
<evidence type="ECO:0000313" key="2">
    <source>
        <dbReference type="Proteomes" id="UP000286931"/>
    </source>
</evidence>
<dbReference type="Proteomes" id="UP000286931">
    <property type="component" value="Unassembled WGS sequence"/>
</dbReference>
<sequence length="146" mass="15349">MSEDLVTTRSLDRRETLELMAGAQVGRVVVSEGALPAVHLVVFVFDGESVVFRTPADSTLAKAAVDAVVAFQADHIDPTTLAGWTGTITGHASRIHAPAAPRPTHLAAEADHGQDQAWFSITSEFVTGRLVRRAAGSRPPTAPSGV</sequence>
<accession>A0A401Z6S3</accession>
<dbReference type="InterPro" id="IPR024747">
    <property type="entry name" value="Pyridox_Oxase-rel"/>
</dbReference>
<gene>
    <name evidence="1" type="ORF">EHYA_10293</name>
</gene>
<protein>
    <submittedName>
        <fullName evidence="1">DNA-binding protein</fullName>
    </submittedName>
</protein>
<keyword evidence="1" id="KW-0238">DNA-binding</keyword>
<dbReference type="InterPro" id="IPR012349">
    <property type="entry name" value="Split_barrel_FMN-bd"/>
</dbReference>
<dbReference type="SUPFAM" id="SSF50475">
    <property type="entry name" value="FMN-binding split barrel"/>
    <property type="match status" value="1"/>
</dbReference>
<dbReference type="OrthoDB" id="3212118at2"/>
<dbReference type="GO" id="GO:0003677">
    <property type="term" value="F:DNA binding"/>
    <property type="evidence" value="ECO:0007669"/>
    <property type="project" value="UniProtKB-KW"/>
</dbReference>
<keyword evidence="2" id="KW-1185">Reference proteome</keyword>
<dbReference type="EMBL" id="BIFH01000067">
    <property type="protein sequence ID" value="GCE02516.1"/>
    <property type="molecule type" value="Genomic_DNA"/>
</dbReference>
<dbReference type="Gene3D" id="2.30.110.10">
    <property type="entry name" value="Electron Transport, Fmn-binding Protein, Chain A"/>
    <property type="match status" value="1"/>
</dbReference>
<dbReference type="RefSeq" id="WP_126644003.1">
    <property type="nucleotide sequence ID" value="NZ_BIFH01000067.1"/>
</dbReference>
<name>A0A401Z6S3_9ACTN</name>
<dbReference type="AlphaFoldDB" id="A0A401Z6S3"/>